<dbReference type="PANTHER" id="PTHR43030">
    <property type="entry name" value="PHOSPHOENOLPYRUVATE SYNTHASE"/>
    <property type="match status" value="1"/>
</dbReference>
<accession>A0A1W6L9P8</accession>
<evidence type="ECO:0000256" key="6">
    <source>
        <dbReference type="ARBA" id="ARBA00021623"/>
    </source>
</evidence>
<evidence type="ECO:0000256" key="3">
    <source>
        <dbReference type="ARBA" id="ARBA00004742"/>
    </source>
</evidence>
<keyword evidence="9" id="KW-0547">Nucleotide-binding</keyword>
<keyword evidence="10" id="KW-0418">Kinase</keyword>
<evidence type="ECO:0000256" key="12">
    <source>
        <dbReference type="ARBA" id="ARBA00022842"/>
    </source>
</evidence>
<dbReference type="InterPro" id="IPR006319">
    <property type="entry name" value="PEP_synth"/>
</dbReference>
<organism evidence="15 16">
    <name type="scientific">Piscinibacter gummiphilus</name>
    <dbReference type="NCBI Taxonomy" id="946333"/>
    <lineage>
        <taxon>Bacteria</taxon>
        <taxon>Pseudomonadati</taxon>
        <taxon>Pseudomonadota</taxon>
        <taxon>Betaproteobacteria</taxon>
        <taxon>Burkholderiales</taxon>
        <taxon>Sphaerotilaceae</taxon>
        <taxon>Piscinibacter</taxon>
    </lineage>
</organism>
<dbReference type="AlphaFoldDB" id="A0A1W6L9P8"/>
<keyword evidence="12" id="KW-0460">Magnesium</keyword>
<keyword evidence="11" id="KW-0067">ATP-binding</keyword>
<proteinExistence type="inferred from homology"/>
<evidence type="ECO:0000313" key="15">
    <source>
        <dbReference type="EMBL" id="ARN20950.1"/>
    </source>
</evidence>
<sequence length="980" mass="105462">MTPTPLLRALLLGATLAACPLLPSAAPPKPAHDTATYRAWIDGMKRNDRGPFSGVRWYCKDGTDWPPKAYACASRGGGIQHGQWSAQTRELRARGWLVANVLALPPKEKVVLPADPVDAQAQLLIEKYLIAADDGWIFRRAQYYRGAVQEEDERQGAHDLLVALASRPDWIDGRWVMLRASARLLPHGRDEASMQKVRQTAASLADRDAGFQRLRAKIHNAPEAGDAASVREYAGHVKDADQRTRLEGLAADIDAVYRPRPLADDLAATARAVGSREPVLHQALADTGRAWSAAGTDVDRFGVTATLLASLRDLAPTVKSGTDRLQVIDLSLAAEAENLRLGSVLRDTMASASRQANLAVLRAGVQATYGTGLLGRRQVEALDTSLDSVKADEVDLATYRAALTDLARVPAWGTQTLRFHFGLAAAKLAEIEPKADLFVQDQVRGSPLLLFSQVLDGLTRDANRAAGVQHKVFGRDVGVGFTALNPGLARGTLVTRPDMKRLDAFRATSIYVLPETVAELTPVGGILTTGAGNPLSHVQLLARNLGIPNVAIDESVLGLLQPKDGKPVVFAVSPAGLVELADDGPQWNAVFGQAVASGGNEVFEADLGKLDLTRRGFISLDDLRATDSGRIVGPKAAKVGELRSRFPDHVVKGVAIPFGLYRQAVLERPYKSTGKTFFQWMVERFRALEALPANSPDAERASEALRAEIYDTILRTDPGPEFRDRLRAAMAKEFGAGFQGGVFVRSDTNVEDLPGFTGAGLNLTLPNVVGFEAVMKALASVWASPYTPRAWAWRQAHMRGPEHVYPAVLLMQTVPAEKSGVMITQDVDSGDRGVLSLAVNEGVGGAVEGQAAESLRVRTSDARVRLMAVATAPTRMVPQASGGVALLPATGAETLLQPAEIRALIDFAAQIPAQFPQHDANGGLAAADVEFAFVGGKLWLLQIRPFNESRQARGSQYLAGMDRALADPQQRRVNLKERPQ</sequence>
<evidence type="ECO:0000256" key="9">
    <source>
        <dbReference type="ARBA" id="ARBA00022741"/>
    </source>
</evidence>
<dbReference type="STRING" id="946333.A4W93_14160"/>
<evidence type="ECO:0000256" key="8">
    <source>
        <dbReference type="ARBA" id="ARBA00022723"/>
    </source>
</evidence>
<keyword evidence="8" id="KW-0479">Metal-binding</keyword>
<dbReference type="GO" id="GO:0046872">
    <property type="term" value="F:metal ion binding"/>
    <property type="evidence" value="ECO:0007669"/>
    <property type="project" value="UniProtKB-KW"/>
</dbReference>
<dbReference type="PANTHER" id="PTHR43030:SF1">
    <property type="entry name" value="PHOSPHOENOLPYRUVATE SYNTHASE"/>
    <property type="match status" value="1"/>
</dbReference>
<dbReference type="RefSeq" id="WP_085751227.1">
    <property type="nucleotide sequence ID" value="NZ_BSPR01000007.1"/>
</dbReference>
<keyword evidence="7" id="KW-0808">Transferase</keyword>
<dbReference type="Gene3D" id="3.50.30.10">
    <property type="entry name" value="Phosphohistidine domain"/>
    <property type="match status" value="1"/>
</dbReference>
<keyword evidence="16" id="KW-1185">Reference proteome</keyword>
<dbReference type="Pfam" id="PF01326">
    <property type="entry name" value="PPDK_N"/>
    <property type="match status" value="1"/>
</dbReference>
<reference evidence="15 16" key="1">
    <citation type="submission" date="2016-04" db="EMBL/GenBank/DDBJ databases">
        <title>Complete genome sequence of natural rubber-degrading, novel Gram-negative bacterium, Rhizobacter gummiphilus strain NS21.</title>
        <authorList>
            <person name="Tabata M."/>
            <person name="Kasai D."/>
            <person name="Fukuda M."/>
        </authorList>
    </citation>
    <scope>NUCLEOTIDE SEQUENCE [LARGE SCALE GENOMIC DNA]</scope>
    <source>
        <strain evidence="15 16">NS21</strain>
    </source>
</reference>
<comment type="catalytic activity">
    <reaction evidence="14">
        <text>pyruvate + ATP + H2O = phosphoenolpyruvate + AMP + phosphate + 2 H(+)</text>
        <dbReference type="Rhea" id="RHEA:11364"/>
        <dbReference type="ChEBI" id="CHEBI:15361"/>
        <dbReference type="ChEBI" id="CHEBI:15377"/>
        <dbReference type="ChEBI" id="CHEBI:15378"/>
        <dbReference type="ChEBI" id="CHEBI:30616"/>
        <dbReference type="ChEBI" id="CHEBI:43474"/>
        <dbReference type="ChEBI" id="CHEBI:58702"/>
        <dbReference type="ChEBI" id="CHEBI:456215"/>
        <dbReference type="EC" id="2.7.9.2"/>
    </reaction>
</comment>
<evidence type="ECO:0000256" key="13">
    <source>
        <dbReference type="ARBA" id="ARBA00033470"/>
    </source>
</evidence>
<comment type="pathway">
    <text evidence="3">Carbohydrate biosynthesis; gluconeogenesis.</text>
</comment>
<dbReference type="GO" id="GO:0008986">
    <property type="term" value="F:pyruvate, water dikinase activity"/>
    <property type="evidence" value="ECO:0007669"/>
    <property type="project" value="UniProtKB-EC"/>
</dbReference>
<dbReference type="OrthoDB" id="1108665at2"/>
<dbReference type="InterPro" id="IPR013815">
    <property type="entry name" value="ATP_grasp_subdomain_1"/>
</dbReference>
<dbReference type="KEGG" id="rgu:A4W93_14160"/>
<evidence type="ECO:0000256" key="7">
    <source>
        <dbReference type="ARBA" id="ARBA00022679"/>
    </source>
</evidence>
<dbReference type="Proteomes" id="UP000193427">
    <property type="component" value="Chromosome"/>
</dbReference>
<comment type="cofactor">
    <cofactor evidence="1">
        <name>Mg(2+)</name>
        <dbReference type="ChEBI" id="CHEBI:18420"/>
    </cofactor>
</comment>
<name>A0A1W6L9P8_9BURK</name>
<dbReference type="EC" id="2.7.9.2" evidence="5"/>
<dbReference type="SUPFAM" id="SSF56059">
    <property type="entry name" value="Glutathione synthetase ATP-binding domain-like"/>
    <property type="match status" value="1"/>
</dbReference>
<dbReference type="Gene3D" id="3.30.470.20">
    <property type="entry name" value="ATP-grasp fold, B domain"/>
    <property type="match status" value="1"/>
</dbReference>
<dbReference type="InterPro" id="IPR002192">
    <property type="entry name" value="PPDK_AMP/ATP-bd"/>
</dbReference>
<dbReference type="Gene3D" id="3.30.1490.20">
    <property type="entry name" value="ATP-grasp fold, A domain"/>
    <property type="match status" value="1"/>
</dbReference>
<comment type="similarity">
    <text evidence="4">Belongs to the PEP-utilizing enzyme family.</text>
</comment>
<evidence type="ECO:0000256" key="4">
    <source>
        <dbReference type="ARBA" id="ARBA00007837"/>
    </source>
</evidence>
<evidence type="ECO:0000256" key="5">
    <source>
        <dbReference type="ARBA" id="ARBA00011996"/>
    </source>
</evidence>
<comment type="function">
    <text evidence="2">Catalyzes the phosphorylation of pyruvate to phosphoenolpyruvate.</text>
</comment>
<protein>
    <recommendedName>
        <fullName evidence="6">Phosphoenolpyruvate synthase</fullName>
        <ecNumber evidence="5">2.7.9.2</ecNumber>
    </recommendedName>
    <alternativeName>
        <fullName evidence="13">Pyruvate, water dikinase</fullName>
    </alternativeName>
</protein>
<evidence type="ECO:0000256" key="2">
    <source>
        <dbReference type="ARBA" id="ARBA00002988"/>
    </source>
</evidence>
<dbReference type="EMBL" id="CP015118">
    <property type="protein sequence ID" value="ARN20950.1"/>
    <property type="molecule type" value="Genomic_DNA"/>
</dbReference>
<evidence type="ECO:0000256" key="1">
    <source>
        <dbReference type="ARBA" id="ARBA00001946"/>
    </source>
</evidence>
<gene>
    <name evidence="15" type="ORF">A4W93_14160</name>
</gene>
<evidence type="ECO:0000256" key="11">
    <source>
        <dbReference type="ARBA" id="ARBA00022840"/>
    </source>
</evidence>
<dbReference type="GO" id="GO:0006094">
    <property type="term" value="P:gluconeogenesis"/>
    <property type="evidence" value="ECO:0007669"/>
    <property type="project" value="UniProtKB-UniPathway"/>
</dbReference>
<evidence type="ECO:0000256" key="10">
    <source>
        <dbReference type="ARBA" id="ARBA00022777"/>
    </source>
</evidence>
<evidence type="ECO:0000256" key="14">
    <source>
        <dbReference type="ARBA" id="ARBA00047700"/>
    </source>
</evidence>
<dbReference type="GO" id="GO:0005524">
    <property type="term" value="F:ATP binding"/>
    <property type="evidence" value="ECO:0007669"/>
    <property type="project" value="UniProtKB-KW"/>
</dbReference>
<evidence type="ECO:0000313" key="16">
    <source>
        <dbReference type="Proteomes" id="UP000193427"/>
    </source>
</evidence>
<dbReference type="UniPathway" id="UPA00138"/>